<accession>A0A7W2HJB2</accession>
<keyword evidence="2" id="KW-1185">Reference proteome</keyword>
<proteinExistence type="predicted"/>
<organism evidence="1 2">
    <name type="scientific">Streptomyces himalayensis subsp. aureolus</name>
    <dbReference type="NCBI Taxonomy" id="2758039"/>
    <lineage>
        <taxon>Bacteria</taxon>
        <taxon>Bacillati</taxon>
        <taxon>Actinomycetota</taxon>
        <taxon>Actinomycetes</taxon>
        <taxon>Kitasatosporales</taxon>
        <taxon>Streptomycetaceae</taxon>
        <taxon>Streptomyces</taxon>
        <taxon>Streptomyces himalayensis</taxon>
    </lineage>
</organism>
<gene>
    <name evidence="1" type="ORF">H1V43_32080</name>
</gene>
<dbReference type="RefSeq" id="WP_181867341.1">
    <property type="nucleotide sequence ID" value="NZ_JACEQY010000049.1"/>
</dbReference>
<evidence type="ECO:0000313" key="2">
    <source>
        <dbReference type="Proteomes" id="UP000586976"/>
    </source>
</evidence>
<reference evidence="1 2" key="1">
    <citation type="submission" date="2020-07" db="EMBL/GenBank/DDBJ databases">
        <title>Streptomyces isolated from Indian soil.</title>
        <authorList>
            <person name="Mandal S."/>
            <person name="Maiti P.K."/>
        </authorList>
    </citation>
    <scope>NUCLEOTIDE SEQUENCE [LARGE SCALE GENOMIC DNA]</scope>
    <source>
        <strain evidence="1 2">PSKA54</strain>
    </source>
</reference>
<protein>
    <submittedName>
        <fullName evidence="1">Uncharacterized protein</fullName>
    </submittedName>
</protein>
<evidence type="ECO:0000313" key="1">
    <source>
        <dbReference type="EMBL" id="MBA4865903.1"/>
    </source>
</evidence>
<comment type="caution">
    <text evidence="1">The sequence shown here is derived from an EMBL/GenBank/DDBJ whole genome shotgun (WGS) entry which is preliminary data.</text>
</comment>
<name>A0A7W2HJB2_9ACTN</name>
<dbReference type="EMBL" id="JACEQY010000049">
    <property type="protein sequence ID" value="MBA4865903.1"/>
    <property type="molecule type" value="Genomic_DNA"/>
</dbReference>
<dbReference type="AlphaFoldDB" id="A0A7W2HJB2"/>
<sequence>MLQEYPMYKVQGNGPNETAVVVEMRVQVDAGGLGNITSGDDIVQILRTAMLDAGATTVNAAATSLQTAQIPAS</sequence>
<dbReference type="Proteomes" id="UP000586976">
    <property type="component" value="Unassembled WGS sequence"/>
</dbReference>